<comment type="subcellular location">
    <subcellularLocation>
        <location evidence="1">Cell projection</location>
        <location evidence="1">Cilium</location>
    </subcellularLocation>
    <subcellularLocation>
        <location evidence="2">Cytoplasm</location>
        <location evidence="2">Cytoskeleton</location>
    </subcellularLocation>
</comment>
<dbReference type="PROSITE" id="PS51665">
    <property type="entry name" value="ENKURIN"/>
    <property type="match status" value="1"/>
</dbReference>
<gene>
    <name evidence="9" type="primary">LOC106742187</name>
</gene>
<dbReference type="GO" id="GO:0005881">
    <property type="term" value="C:cytoplasmic microtubule"/>
    <property type="evidence" value="ECO:0007669"/>
    <property type="project" value="TreeGrafter"/>
</dbReference>
<dbReference type="GO" id="GO:0005929">
    <property type="term" value="C:cilium"/>
    <property type="evidence" value="ECO:0007669"/>
    <property type="project" value="UniProtKB-SubCell"/>
</dbReference>
<evidence type="ECO:0000256" key="6">
    <source>
        <dbReference type="SAM" id="Coils"/>
    </source>
</evidence>
<dbReference type="GeneID" id="106742187"/>
<dbReference type="InterPro" id="IPR027012">
    <property type="entry name" value="Enkurin_dom"/>
</dbReference>
<sequence>MKVTTLKGIFPDPKPLKRKNFIHENVKNLRRMEQCFQANKEAEEFQKLQLRKYHGRPIDKYQNVSARVITHFREKKKHEDNNTVSKDNIDLTPTNKVENKEQKAQDEIDILESEHVTASNKIFKTEIDCNISDKQRKPERISKHNKNYSRQKISSLLNVHKFDNVVNNINVQNIVKCKNQGTQTLDTDQMESIYSEGIIRYPSKRITKHDDTVSNVNLNEQGKKVSKLQSYSAANSRGDMYTPEDLRKLDLRNAVSPTHNKEVDFIKLNKEYTSVANKLAMQLNSGALPVHYRKGVVPKYLQDRKEAQQKEQKSKVEMLYPDCPEGHVPLPDDERKETLRLLKKNYQEYVDELNMMPIKTDTLRAQRRKMEIEKQLNKLEEGIKVFSRPKVYVEINA</sequence>
<dbReference type="Pfam" id="PF13864">
    <property type="entry name" value="Enkurin"/>
    <property type="match status" value="1"/>
</dbReference>
<dbReference type="Proteomes" id="UP000515204">
    <property type="component" value="Unplaced"/>
</dbReference>
<feature type="coiled-coil region" evidence="6">
    <location>
        <begin position="94"/>
        <end position="121"/>
    </location>
</feature>
<dbReference type="PANTHER" id="PTHR21490">
    <property type="entry name" value="ENKURIN-RELATED"/>
    <property type="match status" value="1"/>
</dbReference>
<feature type="domain" description="Enkurin" evidence="7">
    <location>
        <begin position="302"/>
        <end position="394"/>
    </location>
</feature>
<evidence type="ECO:0000256" key="2">
    <source>
        <dbReference type="ARBA" id="ARBA00004245"/>
    </source>
</evidence>
<protein>
    <submittedName>
        <fullName evidence="9">Uncharacterized protein LOC106742187</fullName>
    </submittedName>
</protein>
<dbReference type="AlphaFoldDB" id="A0A6P3WWA5"/>
<evidence type="ECO:0000256" key="5">
    <source>
        <dbReference type="ARBA" id="ARBA00023273"/>
    </source>
</evidence>
<keyword evidence="5" id="KW-0966">Cell projection</keyword>
<dbReference type="KEGG" id="dqu:106742187"/>
<keyword evidence="3" id="KW-0963">Cytoplasm</keyword>
<keyword evidence="6" id="KW-0175">Coiled coil</keyword>
<dbReference type="PANTHER" id="PTHR21490:SF2">
    <property type="entry name" value="ENKURIN DOMAIN-CONTAINING PROTEIN 1"/>
    <property type="match status" value="1"/>
</dbReference>
<evidence type="ECO:0000256" key="3">
    <source>
        <dbReference type="ARBA" id="ARBA00022490"/>
    </source>
</evidence>
<proteinExistence type="predicted"/>
<accession>A0A6P3WWA5</accession>
<name>A0A6P3WWA5_DINQU</name>
<dbReference type="OrthoDB" id="10264920at2759"/>
<reference evidence="9" key="1">
    <citation type="submission" date="2025-08" db="UniProtKB">
        <authorList>
            <consortium name="RefSeq"/>
        </authorList>
    </citation>
    <scope>IDENTIFICATION</scope>
</reference>
<evidence type="ECO:0000256" key="1">
    <source>
        <dbReference type="ARBA" id="ARBA00004138"/>
    </source>
</evidence>
<evidence type="ECO:0000313" key="8">
    <source>
        <dbReference type="Proteomes" id="UP000515204"/>
    </source>
</evidence>
<keyword evidence="8" id="KW-1185">Reference proteome</keyword>
<keyword evidence="4" id="KW-0206">Cytoskeleton</keyword>
<evidence type="ECO:0000256" key="4">
    <source>
        <dbReference type="ARBA" id="ARBA00023212"/>
    </source>
</evidence>
<organism evidence="8 9">
    <name type="scientific">Dinoponera quadriceps</name>
    <name type="common">South American ant</name>
    <dbReference type="NCBI Taxonomy" id="609295"/>
    <lineage>
        <taxon>Eukaryota</taxon>
        <taxon>Metazoa</taxon>
        <taxon>Ecdysozoa</taxon>
        <taxon>Arthropoda</taxon>
        <taxon>Hexapoda</taxon>
        <taxon>Insecta</taxon>
        <taxon>Pterygota</taxon>
        <taxon>Neoptera</taxon>
        <taxon>Endopterygota</taxon>
        <taxon>Hymenoptera</taxon>
        <taxon>Apocrita</taxon>
        <taxon>Aculeata</taxon>
        <taxon>Formicoidea</taxon>
        <taxon>Formicidae</taxon>
        <taxon>Ponerinae</taxon>
        <taxon>Ponerini</taxon>
        <taxon>Dinoponera</taxon>
    </lineage>
</organism>
<dbReference type="InterPro" id="IPR052102">
    <property type="entry name" value="Enkurin_domain-protein"/>
</dbReference>
<dbReference type="RefSeq" id="XP_014470386.1">
    <property type="nucleotide sequence ID" value="XM_014614900.1"/>
</dbReference>
<evidence type="ECO:0000313" key="9">
    <source>
        <dbReference type="RefSeq" id="XP_014470386.1"/>
    </source>
</evidence>
<evidence type="ECO:0000259" key="7">
    <source>
        <dbReference type="PROSITE" id="PS51665"/>
    </source>
</evidence>